<reference evidence="1" key="3">
    <citation type="submission" date="2020-02" db="EMBL/GenBank/DDBJ databases">
        <authorList>
            <person name="Matsumoto Y."/>
            <person name="Kinjo T."/>
            <person name="Motooka D."/>
            <person name="Nabeya D."/>
            <person name="Jung N."/>
            <person name="Uechi K."/>
            <person name="Horii T."/>
            <person name="Iida T."/>
            <person name="Fujita J."/>
            <person name="Nakamura S."/>
        </authorList>
    </citation>
    <scope>NUCLEOTIDE SEQUENCE</scope>
    <source>
        <strain evidence="1">JCM 12687</strain>
    </source>
</reference>
<sequence>MLVLTPAAVEAVKAVTTAPDIPESAGLRIGPTSDGQGTLQLSAAEQPSEGDQVVEGEGARVFLEPRVAEILDDKTLDVQMDAQGVAHFLLLDQS</sequence>
<evidence type="ECO:0000313" key="3">
    <source>
        <dbReference type="Proteomes" id="UP000192441"/>
    </source>
</evidence>
<accession>A0A7I7W900</accession>
<dbReference type="AlphaFoldDB" id="A0A7I7W900"/>
<organism evidence="2 3">
    <name type="scientific">Mycobacterium branderi</name>
    <dbReference type="NCBI Taxonomy" id="43348"/>
    <lineage>
        <taxon>Bacteria</taxon>
        <taxon>Bacillati</taxon>
        <taxon>Actinomycetota</taxon>
        <taxon>Actinomycetes</taxon>
        <taxon>Mycobacteriales</taxon>
        <taxon>Mycobacteriaceae</taxon>
        <taxon>Mycobacterium</taxon>
    </lineage>
</organism>
<dbReference type="InterPro" id="IPR035903">
    <property type="entry name" value="HesB-like_dom_sf"/>
</dbReference>
<proteinExistence type="predicted"/>
<evidence type="ECO:0000313" key="4">
    <source>
        <dbReference type="Proteomes" id="UP000467379"/>
    </source>
</evidence>
<dbReference type="RefSeq" id="WP_083134415.1">
    <property type="nucleotide sequence ID" value="NZ_AP022606.1"/>
</dbReference>
<evidence type="ECO:0000313" key="1">
    <source>
        <dbReference type="EMBL" id="BBZ14119.1"/>
    </source>
</evidence>
<evidence type="ECO:0008006" key="5">
    <source>
        <dbReference type="Google" id="ProtNLM"/>
    </source>
</evidence>
<dbReference type="Proteomes" id="UP000467379">
    <property type="component" value="Chromosome"/>
</dbReference>
<protein>
    <recommendedName>
        <fullName evidence="5">Iron-sulfur cluster biosynthesis protein</fullName>
    </recommendedName>
</protein>
<gene>
    <name evidence="2" type="ORF">BST20_26645</name>
    <name evidence="1" type="ORF">MBRA_43140</name>
</gene>
<evidence type="ECO:0000313" key="2">
    <source>
        <dbReference type="EMBL" id="ORA31521.1"/>
    </source>
</evidence>
<dbReference type="SUPFAM" id="SSF89360">
    <property type="entry name" value="HesB-like domain"/>
    <property type="match status" value="1"/>
</dbReference>
<reference evidence="1 4" key="2">
    <citation type="journal article" date="2019" name="Emerg. Microbes Infect.">
        <title>Comprehensive subspecies identification of 175 nontuberculous mycobacteria species based on 7547 genomic profiles.</title>
        <authorList>
            <person name="Matsumoto Y."/>
            <person name="Kinjo T."/>
            <person name="Motooka D."/>
            <person name="Nabeya D."/>
            <person name="Jung N."/>
            <person name="Uechi K."/>
            <person name="Horii T."/>
            <person name="Iida T."/>
            <person name="Fujita J."/>
            <person name="Nakamura S."/>
        </authorList>
    </citation>
    <scope>NUCLEOTIDE SEQUENCE [LARGE SCALE GENOMIC DNA]</scope>
    <source>
        <strain evidence="1 4">JCM 12687</strain>
    </source>
</reference>
<dbReference type="OrthoDB" id="4554527at2"/>
<reference evidence="2 3" key="1">
    <citation type="submission" date="2016-12" db="EMBL/GenBank/DDBJ databases">
        <title>The new phylogeny of genus Mycobacterium.</title>
        <authorList>
            <person name="Tortoli E."/>
            <person name="Trovato A."/>
            <person name="Cirillo D.M."/>
        </authorList>
    </citation>
    <scope>NUCLEOTIDE SEQUENCE [LARGE SCALE GENOMIC DNA]</scope>
    <source>
        <strain evidence="2 3">DSM 44624</strain>
    </source>
</reference>
<dbReference type="Gene3D" id="2.60.300.12">
    <property type="entry name" value="HesB-like domain"/>
    <property type="match status" value="1"/>
</dbReference>
<keyword evidence="4" id="KW-1185">Reference proteome</keyword>
<dbReference type="EMBL" id="MVHM01000030">
    <property type="protein sequence ID" value="ORA31521.1"/>
    <property type="molecule type" value="Genomic_DNA"/>
</dbReference>
<dbReference type="Proteomes" id="UP000192441">
    <property type="component" value="Unassembled WGS sequence"/>
</dbReference>
<dbReference type="EMBL" id="AP022606">
    <property type="protein sequence ID" value="BBZ14119.1"/>
    <property type="molecule type" value="Genomic_DNA"/>
</dbReference>
<name>A0A7I7W900_9MYCO</name>